<evidence type="ECO:0000313" key="2">
    <source>
        <dbReference type="EMBL" id="CRK37365.1"/>
    </source>
</evidence>
<accession>A0A0G4MTR1</accession>
<dbReference type="InterPro" id="IPR021829">
    <property type="entry name" value="DUF3419"/>
</dbReference>
<dbReference type="AlphaFoldDB" id="A0A0G4MTR1"/>
<feature type="non-terminal residue" evidence="2">
    <location>
        <position position="160"/>
    </location>
</feature>
<evidence type="ECO:0000256" key="1">
    <source>
        <dbReference type="SAM" id="MobiDB-lite"/>
    </source>
</evidence>
<organism evidence="2 3">
    <name type="scientific">Verticillium longisporum</name>
    <name type="common">Verticillium dahliae var. longisporum</name>
    <dbReference type="NCBI Taxonomy" id="100787"/>
    <lineage>
        <taxon>Eukaryota</taxon>
        <taxon>Fungi</taxon>
        <taxon>Dikarya</taxon>
        <taxon>Ascomycota</taxon>
        <taxon>Pezizomycotina</taxon>
        <taxon>Sordariomycetes</taxon>
        <taxon>Hypocreomycetidae</taxon>
        <taxon>Glomerellales</taxon>
        <taxon>Plectosphaerellaceae</taxon>
        <taxon>Verticillium</taxon>
    </lineage>
</organism>
<name>A0A0G4MTR1_VERLO</name>
<reference evidence="3" key="1">
    <citation type="submission" date="2015-05" db="EMBL/GenBank/DDBJ databases">
        <authorList>
            <person name="Fogelqvist Johan"/>
        </authorList>
    </citation>
    <scope>NUCLEOTIDE SEQUENCE [LARGE SCALE GENOMIC DNA]</scope>
</reference>
<gene>
    <name evidence="2" type="ORF">BN1723_018644</name>
</gene>
<dbReference type="Proteomes" id="UP000045706">
    <property type="component" value="Unassembled WGS sequence"/>
</dbReference>
<feature type="region of interest" description="Disordered" evidence="1">
    <location>
        <begin position="141"/>
        <end position="160"/>
    </location>
</feature>
<proteinExistence type="predicted"/>
<evidence type="ECO:0000313" key="3">
    <source>
        <dbReference type="Proteomes" id="UP000045706"/>
    </source>
</evidence>
<dbReference type="PANTHER" id="PTHR47473:SF1">
    <property type="entry name" value="METHYLTRANSFERASE DOMAIN-CONTAINING PROTEIN"/>
    <property type="match status" value="1"/>
</dbReference>
<dbReference type="PANTHER" id="PTHR47473">
    <property type="entry name" value="BTA1P"/>
    <property type="match status" value="1"/>
</dbReference>
<protein>
    <submittedName>
        <fullName evidence="2">Uncharacterized protein</fullName>
    </submittedName>
</protein>
<dbReference type="EMBL" id="CVQI01030091">
    <property type="protein sequence ID" value="CRK37365.1"/>
    <property type="molecule type" value="Genomic_DNA"/>
</dbReference>
<sequence>MTANFTQRCHPDYLSEKAHARLSRPGALDGLRIHTDELDEVISRITPGTLTVAVVMDSMDWFDPGAAAAAQQITKLNRALRMGGRVLLRSSALHPWYVKAFEAHGFTSKRVGAREGGACIDRVNMYASCWILTKAENLPPPTPEMDRMGGAQSDVTSFSL</sequence>
<dbReference type="Pfam" id="PF11899">
    <property type="entry name" value="DUF3419"/>
    <property type="match status" value="1"/>
</dbReference>